<proteinExistence type="predicted"/>
<gene>
    <name evidence="1" type="ORF">J40TS1_00070</name>
</gene>
<name>A0A919YJK4_9BACL</name>
<evidence type="ECO:0000313" key="2">
    <source>
        <dbReference type="Proteomes" id="UP000683139"/>
    </source>
</evidence>
<sequence length="51" mass="6122">MRQALLDRKYDLLRKRWQLLNRRTSADPEVIHAAVWWIECEVADINKTLEG</sequence>
<dbReference type="EMBL" id="BOSE01000001">
    <property type="protein sequence ID" value="GIP14365.1"/>
    <property type="molecule type" value="Genomic_DNA"/>
</dbReference>
<accession>A0A919YJK4</accession>
<dbReference type="Proteomes" id="UP000683139">
    <property type="component" value="Unassembled WGS sequence"/>
</dbReference>
<keyword evidence="2" id="KW-1185">Reference proteome</keyword>
<reference evidence="1" key="1">
    <citation type="submission" date="2021-03" db="EMBL/GenBank/DDBJ databases">
        <title>Antimicrobial resistance genes in bacteria isolated from Japanese honey, and their potential for conferring macrolide and lincosamide resistance in the American foulbrood pathogen Paenibacillus larvae.</title>
        <authorList>
            <person name="Okamoto M."/>
            <person name="Kumagai M."/>
            <person name="Kanamori H."/>
            <person name="Takamatsu D."/>
        </authorList>
    </citation>
    <scope>NUCLEOTIDE SEQUENCE</scope>
    <source>
        <strain evidence="1">J40TS1</strain>
    </source>
</reference>
<evidence type="ECO:0000313" key="1">
    <source>
        <dbReference type="EMBL" id="GIP14365.1"/>
    </source>
</evidence>
<dbReference type="AlphaFoldDB" id="A0A919YJK4"/>
<comment type="caution">
    <text evidence="1">The sequence shown here is derived from an EMBL/GenBank/DDBJ whole genome shotgun (WGS) entry which is preliminary data.</text>
</comment>
<protein>
    <submittedName>
        <fullName evidence="1">Uncharacterized protein</fullName>
    </submittedName>
</protein>
<dbReference type="RefSeq" id="WP_213512477.1">
    <property type="nucleotide sequence ID" value="NZ_BOSE01000001.1"/>
</dbReference>
<organism evidence="1 2">
    <name type="scientific">Paenibacillus montaniterrae</name>
    <dbReference type="NCBI Taxonomy" id="429341"/>
    <lineage>
        <taxon>Bacteria</taxon>
        <taxon>Bacillati</taxon>
        <taxon>Bacillota</taxon>
        <taxon>Bacilli</taxon>
        <taxon>Bacillales</taxon>
        <taxon>Paenibacillaceae</taxon>
        <taxon>Paenibacillus</taxon>
    </lineage>
</organism>